<feature type="domain" description="RagB/SusD" evidence="6">
    <location>
        <begin position="305"/>
        <end position="639"/>
    </location>
</feature>
<organism evidence="8">
    <name type="scientific">uncultured Dysgonomonas sp</name>
    <dbReference type="NCBI Taxonomy" id="206096"/>
    <lineage>
        <taxon>Bacteria</taxon>
        <taxon>Pseudomonadati</taxon>
        <taxon>Bacteroidota</taxon>
        <taxon>Bacteroidia</taxon>
        <taxon>Bacteroidales</taxon>
        <taxon>Dysgonomonadaceae</taxon>
        <taxon>Dysgonomonas</taxon>
        <taxon>environmental samples</taxon>
    </lineage>
</organism>
<dbReference type="GO" id="GO:0009279">
    <property type="term" value="C:cell outer membrane"/>
    <property type="evidence" value="ECO:0007669"/>
    <property type="project" value="UniProtKB-SubCell"/>
</dbReference>
<protein>
    <recommendedName>
        <fullName evidence="9">RagB/SusD family nutrient uptake outer membrane protein</fullName>
    </recommendedName>
</protein>
<dbReference type="InterPro" id="IPR012944">
    <property type="entry name" value="SusD_RagB_dom"/>
</dbReference>
<dbReference type="EMBL" id="FLUM01000003">
    <property type="protein sequence ID" value="SBW04192.1"/>
    <property type="molecule type" value="Genomic_DNA"/>
</dbReference>
<evidence type="ECO:0000256" key="3">
    <source>
        <dbReference type="ARBA" id="ARBA00022729"/>
    </source>
</evidence>
<evidence type="ECO:0000256" key="2">
    <source>
        <dbReference type="ARBA" id="ARBA00006275"/>
    </source>
</evidence>
<dbReference type="Pfam" id="PF07980">
    <property type="entry name" value="SusD_RagB"/>
    <property type="match status" value="1"/>
</dbReference>
<gene>
    <name evidence="8" type="ORF">KL86DYS1_30774</name>
</gene>
<evidence type="ECO:0000256" key="4">
    <source>
        <dbReference type="ARBA" id="ARBA00023136"/>
    </source>
</evidence>
<dbReference type="InterPro" id="IPR011990">
    <property type="entry name" value="TPR-like_helical_dom_sf"/>
</dbReference>
<dbReference type="RefSeq" id="WP_296942843.1">
    <property type="nucleotide sequence ID" value="NZ_LT599032.1"/>
</dbReference>
<keyword evidence="4" id="KW-0472">Membrane</keyword>
<accession>A0A212JXV6</accession>
<evidence type="ECO:0000256" key="1">
    <source>
        <dbReference type="ARBA" id="ARBA00004442"/>
    </source>
</evidence>
<evidence type="ECO:0000256" key="5">
    <source>
        <dbReference type="ARBA" id="ARBA00023237"/>
    </source>
</evidence>
<evidence type="ECO:0008006" key="9">
    <source>
        <dbReference type="Google" id="ProtNLM"/>
    </source>
</evidence>
<evidence type="ECO:0000313" key="8">
    <source>
        <dbReference type="EMBL" id="SBW04192.1"/>
    </source>
</evidence>
<keyword evidence="3" id="KW-0732">Signal</keyword>
<name>A0A212JXV6_9BACT</name>
<keyword evidence="5" id="KW-0998">Cell outer membrane</keyword>
<proteinExistence type="inferred from homology"/>
<comment type="subcellular location">
    <subcellularLocation>
        <location evidence="1">Cell outer membrane</location>
    </subcellularLocation>
</comment>
<dbReference type="Gene3D" id="1.25.40.390">
    <property type="match status" value="1"/>
</dbReference>
<dbReference type="InterPro" id="IPR033985">
    <property type="entry name" value="SusD-like_N"/>
</dbReference>
<reference evidence="8" key="1">
    <citation type="submission" date="2016-04" db="EMBL/GenBank/DDBJ databases">
        <authorList>
            <person name="Evans L.H."/>
            <person name="Alamgir A."/>
            <person name="Owens N."/>
            <person name="Weber N.D."/>
            <person name="Virtaneva K."/>
            <person name="Barbian K."/>
            <person name="Babar A."/>
            <person name="Rosenke K."/>
        </authorList>
    </citation>
    <scope>NUCLEOTIDE SEQUENCE</scope>
    <source>
        <strain evidence="8">86-1</strain>
    </source>
</reference>
<dbReference type="AlphaFoldDB" id="A0A212JXV6"/>
<evidence type="ECO:0000259" key="6">
    <source>
        <dbReference type="Pfam" id="PF07980"/>
    </source>
</evidence>
<evidence type="ECO:0000259" key="7">
    <source>
        <dbReference type="Pfam" id="PF14322"/>
    </source>
</evidence>
<comment type="similarity">
    <text evidence="2">Belongs to the SusD family.</text>
</comment>
<feature type="domain" description="SusD-like N-terminal" evidence="7">
    <location>
        <begin position="23"/>
        <end position="228"/>
    </location>
</feature>
<sequence>MNTRILKYILLSLGLIYFGSCSDYLDKDPDDELTLEMVFGDKTRTEEWLANVYNQVEDPYTLYDRVEAMGDDFVVNPGWEQFGITIISYQTGNWNPASNWTPNYWNILPQKIRAAHIFIQNAKPNPAQLFSLKEVNYMKAEAKFLIAYYHYLLLRYYGSIPILDKITDIYGSEDEIMIGQRPYDEVVDWIDQQLIDAAKELPPMYEETQKYGRATSIMCHAIRARVLLLAASPLVNGNQDPAYLNYTNNKGEKVFNSVPQLSKWERAVEAYRTLLNLALDNGHKLYYEYLNDGSIDPFMSYQNVFFKKFNDGNKEILFARPENAHSLYEYVTQPRGTGGSGAVGVTQLLVDDFFMSNGLRPITGHNANGSPIINSASGYIEKGFSSKTEFRKTKWIESRNSTTEGQASEDYNPVTLAGTFNMYCNREPRFYISVLYNGCWYRREARETKFYLDSPDGGPTHDSPSNGYLARKKVHPDCDPRNNISPYRPAILVRLAEVYLSLAEALNEVSYSEEAIGYLNLIRERAGIPKYGTQQGEITPPANQDQLREAIRIERRVELNCEAALRFDDIRRWKIAAGILNNNFWGMNFYGTEKSDDDNNPDAFFVRKVYQKRMFKGYWMPIPQTDTDKNSNLRQLPGW</sequence>
<dbReference type="Pfam" id="PF14322">
    <property type="entry name" value="SusD-like_3"/>
    <property type="match status" value="1"/>
</dbReference>
<dbReference type="SUPFAM" id="SSF48452">
    <property type="entry name" value="TPR-like"/>
    <property type="match status" value="1"/>
</dbReference>